<dbReference type="CDD" id="cd00637">
    <property type="entry name" value="7tm_classA_rhodopsin-like"/>
    <property type="match status" value="2"/>
</dbReference>
<dbReference type="PANTHER" id="PTHR24230:SF158">
    <property type="entry name" value="G-PROTEIN COUPLED RECEPTORS FAMILY 1 PROFILE DOMAIN-CONTAINING PROTEIN"/>
    <property type="match status" value="1"/>
</dbReference>
<keyword evidence="5" id="KW-0297">G-protein coupled receptor</keyword>
<dbReference type="GO" id="GO:0005886">
    <property type="term" value="C:plasma membrane"/>
    <property type="evidence" value="ECO:0007669"/>
    <property type="project" value="UniProtKB-SubCell"/>
</dbReference>
<dbReference type="PROSITE" id="PS50262">
    <property type="entry name" value="G_PROTEIN_RECEP_F1_2"/>
    <property type="match status" value="1"/>
</dbReference>
<dbReference type="EMBL" id="JACVVK020000191">
    <property type="protein sequence ID" value="KAK7485646.1"/>
    <property type="molecule type" value="Genomic_DNA"/>
</dbReference>
<dbReference type="Gene3D" id="1.20.1070.10">
    <property type="entry name" value="Rhodopsin 7-helix transmembrane proteins"/>
    <property type="match status" value="2"/>
</dbReference>
<keyword evidence="6 10" id="KW-0472">Membrane</keyword>
<feature type="compositionally biased region" description="Low complexity" evidence="9">
    <location>
        <begin position="509"/>
        <end position="524"/>
    </location>
</feature>
<evidence type="ECO:0000256" key="4">
    <source>
        <dbReference type="ARBA" id="ARBA00022989"/>
    </source>
</evidence>
<protein>
    <recommendedName>
        <fullName evidence="11">G-protein coupled receptors family 1 profile domain-containing protein</fullName>
    </recommendedName>
</protein>
<feature type="region of interest" description="Disordered" evidence="9">
    <location>
        <begin position="431"/>
        <end position="524"/>
    </location>
</feature>
<feature type="compositionally biased region" description="Basic and acidic residues" evidence="9">
    <location>
        <begin position="495"/>
        <end position="508"/>
    </location>
</feature>
<evidence type="ECO:0000256" key="8">
    <source>
        <dbReference type="ARBA" id="ARBA00023224"/>
    </source>
</evidence>
<feature type="domain" description="G-protein coupled receptors family 1 profile" evidence="11">
    <location>
        <begin position="53"/>
        <end position="630"/>
    </location>
</feature>
<name>A0ABD0KF31_9CAEN</name>
<evidence type="ECO:0000313" key="13">
    <source>
        <dbReference type="Proteomes" id="UP001519460"/>
    </source>
</evidence>
<accession>A0ABD0KF31</accession>
<feature type="transmembrane region" description="Helical" evidence="10">
    <location>
        <begin position="202"/>
        <end position="226"/>
    </location>
</feature>
<evidence type="ECO:0000256" key="9">
    <source>
        <dbReference type="SAM" id="MobiDB-lite"/>
    </source>
</evidence>
<feature type="region of interest" description="Disordered" evidence="9">
    <location>
        <begin position="308"/>
        <end position="327"/>
    </location>
</feature>
<feature type="transmembrane region" description="Helical" evidence="10">
    <location>
        <begin position="113"/>
        <end position="131"/>
    </location>
</feature>
<evidence type="ECO:0000256" key="6">
    <source>
        <dbReference type="ARBA" id="ARBA00023136"/>
    </source>
</evidence>
<feature type="transmembrane region" description="Helical" evidence="10">
    <location>
        <begin position="571"/>
        <end position="591"/>
    </location>
</feature>
<dbReference type="PRINTS" id="PR00237">
    <property type="entry name" value="GPCRRHODOPSN"/>
</dbReference>
<dbReference type="InterPro" id="IPR000276">
    <property type="entry name" value="GPCR_Rhodpsn"/>
</dbReference>
<evidence type="ECO:0000256" key="2">
    <source>
        <dbReference type="ARBA" id="ARBA00022475"/>
    </source>
</evidence>
<feature type="region of interest" description="Disordered" evidence="9">
    <location>
        <begin position="541"/>
        <end position="561"/>
    </location>
</feature>
<sequence length="655" mass="72531">MTQEPVSTTTLPGIMNESVDVHQYLRDKEDEAAMEILPALIYFGLLAVIGDVGNAVALVVYYKRFKPSSTRTYILTMSVLDILFSTFSLPGEILDLRFSLTFDQPWLCRVHRFNTVFLTVGSGFILVAVALDRRRKICHPFRQQLSARQVKLTVIGSAALAAAIAVPFSVLNGRHTVDTEMPGVKGAACSVDDLFLDTLFPLIYNLLLGVVFIFCITSMIVSYVQIGRKIVRHKRKSAGLHGTMLATLNLVDRLESGDASADGEPPLSPSSGDNDDVFLRSDSVSTSSGYSKKNSRISKSSGKAKIYTKPAAAVHPPTQEKSFVSSERLASAKAPLLAKKEQNLQTESTHDKTTTENGKYYRTQSQVKRQTDFEMAVETLAQAVSEDILRSSGLLGNRSSSQHAKQSGSVIDGHFELQPPLEKQKFVESTADIPQGEEGPRVKSSPQETPTEIDKTDHRTVSAQGNASQSQEKELIKKHESSGSHFKKSTSSTKSRSDSLSRKTEASAKSESSTQSPSSSKHSVSHFQRFNDFLRGSLSRGGSLKDDNTDNVTSTLRRRHRKQKIPSRTTWMMFILTAIFVISYLPYLTIYSVRAIAKDVETGLSGWRLNLYTIVLRSYFINSVVNPIVYSFCSARFRHQCRHLLARRGTMSISE</sequence>
<keyword evidence="13" id="KW-1185">Reference proteome</keyword>
<dbReference type="SUPFAM" id="SSF81321">
    <property type="entry name" value="Family A G protein-coupled receptor-like"/>
    <property type="match status" value="1"/>
</dbReference>
<feature type="compositionally biased region" description="Polar residues" evidence="9">
    <location>
        <begin position="282"/>
        <end position="301"/>
    </location>
</feature>
<evidence type="ECO:0000313" key="12">
    <source>
        <dbReference type="EMBL" id="KAK7485646.1"/>
    </source>
</evidence>
<evidence type="ECO:0000256" key="1">
    <source>
        <dbReference type="ARBA" id="ARBA00004651"/>
    </source>
</evidence>
<dbReference type="PANTHER" id="PTHR24230">
    <property type="entry name" value="G-PROTEIN COUPLED RECEPTOR"/>
    <property type="match status" value="1"/>
</dbReference>
<feature type="compositionally biased region" description="Basic and acidic residues" evidence="9">
    <location>
        <begin position="471"/>
        <end position="482"/>
    </location>
</feature>
<comment type="caution">
    <text evidence="12">The sequence shown here is derived from an EMBL/GenBank/DDBJ whole genome shotgun (WGS) entry which is preliminary data.</text>
</comment>
<reference evidence="12 13" key="1">
    <citation type="journal article" date="2023" name="Sci. Data">
        <title>Genome assembly of the Korean intertidal mud-creeper Batillaria attramentaria.</title>
        <authorList>
            <person name="Patra A.K."/>
            <person name="Ho P.T."/>
            <person name="Jun S."/>
            <person name="Lee S.J."/>
            <person name="Kim Y."/>
            <person name="Won Y.J."/>
        </authorList>
    </citation>
    <scope>NUCLEOTIDE SEQUENCE [LARGE SCALE GENOMIC DNA]</scope>
    <source>
        <strain evidence="12">Wonlab-2016</strain>
    </source>
</reference>
<keyword evidence="4 10" id="KW-1133">Transmembrane helix</keyword>
<feature type="transmembrane region" description="Helical" evidence="10">
    <location>
        <begin position="39"/>
        <end position="61"/>
    </location>
</feature>
<dbReference type="GO" id="GO:0004930">
    <property type="term" value="F:G protein-coupled receptor activity"/>
    <property type="evidence" value="ECO:0007669"/>
    <property type="project" value="UniProtKB-KW"/>
</dbReference>
<keyword evidence="8" id="KW-0807">Transducer</keyword>
<dbReference type="Pfam" id="PF00001">
    <property type="entry name" value="7tm_1"/>
    <property type="match status" value="1"/>
</dbReference>
<evidence type="ECO:0000256" key="3">
    <source>
        <dbReference type="ARBA" id="ARBA00022692"/>
    </source>
</evidence>
<feature type="transmembrane region" description="Helical" evidence="10">
    <location>
        <begin position="611"/>
        <end position="633"/>
    </location>
</feature>
<feature type="region of interest" description="Disordered" evidence="9">
    <location>
        <begin position="256"/>
        <end position="303"/>
    </location>
</feature>
<feature type="compositionally biased region" description="Polar residues" evidence="9">
    <location>
        <begin position="461"/>
        <end position="470"/>
    </location>
</feature>
<keyword evidence="2" id="KW-1003">Cell membrane</keyword>
<evidence type="ECO:0000259" key="11">
    <source>
        <dbReference type="PROSITE" id="PS50262"/>
    </source>
</evidence>
<keyword evidence="3 10" id="KW-0812">Transmembrane</keyword>
<evidence type="ECO:0000256" key="5">
    <source>
        <dbReference type="ARBA" id="ARBA00023040"/>
    </source>
</evidence>
<evidence type="ECO:0000256" key="7">
    <source>
        <dbReference type="ARBA" id="ARBA00023170"/>
    </source>
</evidence>
<dbReference type="InterPro" id="IPR017452">
    <property type="entry name" value="GPCR_Rhodpsn_7TM"/>
</dbReference>
<organism evidence="12 13">
    <name type="scientific">Batillaria attramentaria</name>
    <dbReference type="NCBI Taxonomy" id="370345"/>
    <lineage>
        <taxon>Eukaryota</taxon>
        <taxon>Metazoa</taxon>
        <taxon>Spiralia</taxon>
        <taxon>Lophotrochozoa</taxon>
        <taxon>Mollusca</taxon>
        <taxon>Gastropoda</taxon>
        <taxon>Caenogastropoda</taxon>
        <taxon>Sorbeoconcha</taxon>
        <taxon>Cerithioidea</taxon>
        <taxon>Batillariidae</taxon>
        <taxon>Batillaria</taxon>
    </lineage>
</organism>
<feature type="transmembrane region" description="Helical" evidence="10">
    <location>
        <begin position="152"/>
        <end position="171"/>
    </location>
</feature>
<evidence type="ECO:0000256" key="10">
    <source>
        <dbReference type="SAM" id="Phobius"/>
    </source>
</evidence>
<gene>
    <name evidence="12" type="ORF">BaRGS_00023095</name>
</gene>
<keyword evidence="7" id="KW-0675">Receptor</keyword>
<dbReference type="Proteomes" id="UP001519460">
    <property type="component" value="Unassembled WGS sequence"/>
</dbReference>
<proteinExistence type="predicted"/>
<feature type="transmembrane region" description="Helical" evidence="10">
    <location>
        <begin position="73"/>
        <end position="93"/>
    </location>
</feature>
<comment type="subcellular location">
    <subcellularLocation>
        <location evidence="1">Cell membrane</location>
        <topology evidence="1">Multi-pass membrane protein</topology>
    </subcellularLocation>
</comment>
<dbReference type="AlphaFoldDB" id="A0ABD0KF31"/>